<reference evidence="1 2" key="1">
    <citation type="submission" date="2019-11" db="EMBL/GenBank/DDBJ databases">
        <title>Acidiferrimicrobium australis gen. nov., sp. nov., an acidophilic and obligately heterotrophic, member of the Actinobacteria that catalyses dissimilatory oxido- reduction of iron isolated from metal-rich acidic water in Chile.</title>
        <authorList>
            <person name="Gonzalez D."/>
            <person name="Huber K."/>
            <person name="Hedrich S."/>
            <person name="Rojas-Villalobos C."/>
            <person name="Quatrini R."/>
            <person name="Dinamarca M.A."/>
            <person name="Schwarz A."/>
            <person name="Canales C."/>
            <person name="Nancucheo I."/>
        </authorList>
    </citation>
    <scope>NUCLEOTIDE SEQUENCE [LARGE SCALE GENOMIC DNA]</scope>
    <source>
        <strain evidence="1 2">USS-CCA1</strain>
    </source>
</reference>
<dbReference type="Gene3D" id="3.30.300.20">
    <property type="match status" value="1"/>
</dbReference>
<sequence length="151" mass="15708">MHLELEHDYRFRADFGAGLPALHLDEPPPLGAGSGPNASAALGAAVGNCLSASLLYCLRRAHVDVEGMTTDVEVSLARNEHGRLRVGAIRVQVSPQLADGAEGRVGRCLELFEDFCVVTEAVREGIDVDVTVAGLTGDGGHDAPAASQPAP</sequence>
<proteinExistence type="predicted"/>
<name>A0ABW9QXC1_9ACTN</name>
<dbReference type="InterPro" id="IPR003718">
    <property type="entry name" value="OsmC/Ohr_fam"/>
</dbReference>
<keyword evidence="2" id="KW-1185">Reference proteome</keyword>
<organism evidence="1 2">
    <name type="scientific">Acidiferrimicrobium australe</name>
    <dbReference type="NCBI Taxonomy" id="2664430"/>
    <lineage>
        <taxon>Bacteria</taxon>
        <taxon>Bacillati</taxon>
        <taxon>Actinomycetota</taxon>
        <taxon>Acidimicrobiia</taxon>
        <taxon>Acidimicrobiales</taxon>
        <taxon>Acidimicrobiaceae</taxon>
        <taxon>Acidiferrimicrobium</taxon>
    </lineage>
</organism>
<dbReference type="InterPro" id="IPR036102">
    <property type="entry name" value="OsmC/Ohrsf"/>
</dbReference>
<dbReference type="Proteomes" id="UP000437736">
    <property type="component" value="Unassembled WGS sequence"/>
</dbReference>
<dbReference type="Pfam" id="PF02566">
    <property type="entry name" value="OsmC"/>
    <property type="match status" value="1"/>
</dbReference>
<protein>
    <submittedName>
        <fullName evidence="1">OsmC family peroxiredoxin</fullName>
    </submittedName>
</protein>
<evidence type="ECO:0000313" key="2">
    <source>
        <dbReference type="Proteomes" id="UP000437736"/>
    </source>
</evidence>
<evidence type="ECO:0000313" key="1">
    <source>
        <dbReference type="EMBL" id="MST34485.1"/>
    </source>
</evidence>
<gene>
    <name evidence="1" type="ORF">GHK86_17375</name>
</gene>
<dbReference type="InterPro" id="IPR015946">
    <property type="entry name" value="KH_dom-like_a/b"/>
</dbReference>
<accession>A0ABW9QXC1</accession>
<dbReference type="EMBL" id="WJHE01001030">
    <property type="protein sequence ID" value="MST34485.1"/>
    <property type="molecule type" value="Genomic_DNA"/>
</dbReference>
<dbReference type="SUPFAM" id="SSF82784">
    <property type="entry name" value="OsmC-like"/>
    <property type="match status" value="1"/>
</dbReference>
<comment type="caution">
    <text evidence="1">The sequence shown here is derived from an EMBL/GenBank/DDBJ whole genome shotgun (WGS) entry which is preliminary data.</text>
</comment>